<reference evidence="2" key="1">
    <citation type="submission" date="2019-04" db="EMBL/GenBank/DDBJ databases">
        <authorList>
            <person name="Brambilla D."/>
        </authorList>
    </citation>
    <scope>NUCLEOTIDE SEQUENCE</scope>
    <source>
        <strain evidence="2">BAL1</strain>
    </source>
</reference>
<feature type="region of interest" description="Disordered" evidence="1">
    <location>
        <begin position="1"/>
        <end position="22"/>
    </location>
</feature>
<name>A0A486XJM0_9GAMM</name>
<organism evidence="2">
    <name type="scientific">Rheinheimera sp. BAL341</name>
    <dbReference type="NCBI Taxonomy" id="1708203"/>
    <lineage>
        <taxon>Bacteria</taxon>
        <taxon>Pseudomonadati</taxon>
        <taxon>Pseudomonadota</taxon>
        <taxon>Gammaproteobacteria</taxon>
        <taxon>Chromatiales</taxon>
        <taxon>Chromatiaceae</taxon>
        <taxon>Rheinheimera</taxon>
    </lineage>
</organism>
<accession>A0A486XJM0</accession>
<dbReference type="AlphaFoldDB" id="A0A486XJM0"/>
<evidence type="ECO:0000313" key="2">
    <source>
        <dbReference type="EMBL" id="VHO02259.1"/>
    </source>
</evidence>
<sequence length="64" mass="7139">MSAAKQSHNEQQSLSFQQQRNLDLTASGNAQLALVNRRHATLDFTPKPSRREAEMAHCAVLGYN</sequence>
<dbReference type="EMBL" id="CAAJGR010000059">
    <property type="protein sequence ID" value="VHO02259.1"/>
    <property type="molecule type" value="Genomic_DNA"/>
</dbReference>
<gene>
    <name evidence="2" type="ORF">BAL341_673</name>
</gene>
<proteinExistence type="predicted"/>
<evidence type="ECO:0000256" key="1">
    <source>
        <dbReference type="SAM" id="MobiDB-lite"/>
    </source>
</evidence>
<protein>
    <submittedName>
        <fullName evidence="2">Uncharacterized protein</fullName>
    </submittedName>
</protein>